<evidence type="ECO:0000313" key="2">
    <source>
        <dbReference type="EMBL" id="ONM47168.1"/>
    </source>
</evidence>
<dbReference type="OrthoDB" id="3544256at2"/>
<comment type="caution">
    <text evidence="2">The sequence shown here is derived from an EMBL/GenBank/DDBJ whole genome shotgun (WGS) entry which is preliminary data.</text>
</comment>
<sequence length="154" mass="17048">MNDQPTPDQAVADAEVPTAEASVTESDTEQQSGNREAAKYRRQLRDTETERDQLRERVTAYERAEVERLVADHLADPADLWVAGTELDALRGKGGAVDPEKVKAAVAELLEQRPHWRKHRPPIAPPASLVSGLGRELERRTSWKSAFGSALGRD</sequence>
<feature type="compositionally biased region" description="Basic and acidic residues" evidence="1">
    <location>
        <begin position="36"/>
        <end position="53"/>
    </location>
</feature>
<gene>
    <name evidence="2" type="ORF">B0T46_19570</name>
</gene>
<dbReference type="AlphaFoldDB" id="A0A1V2TCI2"/>
<dbReference type="Proteomes" id="UP000188836">
    <property type="component" value="Unassembled WGS sequence"/>
</dbReference>
<keyword evidence="3" id="KW-1185">Reference proteome</keyword>
<dbReference type="RefSeq" id="WP_077119472.1">
    <property type="nucleotide sequence ID" value="NZ_MUKP01000013.1"/>
</dbReference>
<dbReference type="EMBL" id="MUMY01000017">
    <property type="protein sequence ID" value="ONM47168.1"/>
    <property type="molecule type" value="Genomic_DNA"/>
</dbReference>
<proteinExistence type="predicted"/>
<protein>
    <submittedName>
        <fullName evidence="2">Uncharacterized protein</fullName>
    </submittedName>
</protein>
<reference evidence="2 3" key="1">
    <citation type="journal article" date="2016" name="Antonie Van Leeuwenhoek">
        <title>Nocardia donostiensis sp. nov., isolated from human respiratory specimens.</title>
        <authorList>
            <person name="Ercibengoa M."/>
            <person name="Bell M."/>
            <person name="Marimon J.M."/>
            <person name="Humrighouse B."/>
            <person name="Klenk H.P."/>
            <person name="Potter G."/>
            <person name="Perez-Trallero E."/>
        </authorList>
    </citation>
    <scope>NUCLEOTIDE SEQUENCE [LARGE SCALE GENOMIC DNA]</scope>
    <source>
        <strain evidence="2 3">X1655</strain>
    </source>
</reference>
<evidence type="ECO:0000313" key="3">
    <source>
        <dbReference type="Proteomes" id="UP000188836"/>
    </source>
</evidence>
<feature type="compositionally biased region" description="Polar residues" evidence="1">
    <location>
        <begin position="21"/>
        <end position="34"/>
    </location>
</feature>
<name>A0A1V2TCI2_9NOCA</name>
<evidence type="ECO:0000256" key="1">
    <source>
        <dbReference type="SAM" id="MobiDB-lite"/>
    </source>
</evidence>
<accession>A0A1V2TCI2</accession>
<organism evidence="2 3">
    <name type="scientific">Nocardia donostiensis</name>
    <dbReference type="NCBI Taxonomy" id="1538463"/>
    <lineage>
        <taxon>Bacteria</taxon>
        <taxon>Bacillati</taxon>
        <taxon>Actinomycetota</taxon>
        <taxon>Actinomycetes</taxon>
        <taxon>Mycobacteriales</taxon>
        <taxon>Nocardiaceae</taxon>
        <taxon>Nocardia</taxon>
    </lineage>
</organism>
<feature type="region of interest" description="Disordered" evidence="1">
    <location>
        <begin position="1"/>
        <end position="53"/>
    </location>
</feature>